<accession>A0AAU2VTN6</accession>
<dbReference type="Pfam" id="PF05973">
    <property type="entry name" value="Gp49"/>
    <property type="match status" value="1"/>
</dbReference>
<protein>
    <submittedName>
        <fullName evidence="1">Type II toxin-antitoxin system RelE/ParE family toxin</fullName>
    </submittedName>
</protein>
<evidence type="ECO:0000313" key="1">
    <source>
        <dbReference type="EMBL" id="WTW70438.1"/>
    </source>
</evidence>
<organism evidence="1">
    <name type="scientific">Streptomyces sp. NBC_00008</name>
    <dbReference type="NCBI Taxonomy" id="2903610"/>
    <lineage>
        <taxon>Bacteria</taxon>
        <taxon>Bacillati</taxon>
        <taxon>Actinomycetota</taxon>
        <taxon>Actinomycetes</taxon>
        <taxon>Kitasatosporales</taxon>
        <taxon>Streptomycetaceae</taxon>
        <taxon>Streptomyces</taxon>
    </lineage>
</organism>
<dbReference type="EMBL" id="CP108313">
    <property type="protein sequence ID" value="WTW70438.1"/>
    <property type="molecule type" value="Genomic_DNA"/>
</dbReference>
<sequence length="119" mass="13148">MPFKIIVIEPAKSWLHSLRNADRDTLFQITAAINVLQQEGPTLGRPLVDRITGSSISNLKELRTGSSGASEVRVLFVFDPGRNAVILVGGDKAGNWSGWYRTAIKEAEDAYKAYQNDQE</sequence>
<reference evidence="1" key="1">
    <citation type="submission" date="2022-10" db="EMBL/GenBank/DDBJ databases">
        <title>The complete genomes of actinobacterial strains from the NBC collection.</title>
        <authorList>
            <person name="Joergensen T.S."/>
            <person name="Alvarez Arevalo M."/>
            <person name="Sterndorff E.B."/>
            <person name="Faurdal D."/>
            <person name="Vuksanovic O."/>
            <person name="Mourched A.-S."/>
            <person name="Charusanti P."/>
            <person name="Shaw S."/>
            <person name="Blin K."/>
            <person name="Weber T."/>
        </authorList>
    </citation>
    <scope>NUCLEOTIDE SEQUENCE</scope>
    <source>
        <strain evidence="1">NBC_00008</strain>
    </source>
</reference>
<name>A0AAU2VTN6_9ACTN</name>
<proteinExistence type="predicted"/>
<gene>
    <name evidence="1" type="ORF">OG398_20305</name>
</gene>
<dbReference type="InterPro" id="IPR009241">
    <property type="entry name" value="HigB-like"/>
</dbReference>
<dbReference type="AlphaFoldDB" id="A0AAU2VTN6"/>